<dbReference type="RefSeq" id="WP_379538479.1">
    <property type="nucleotide sequence ID" value="NZ_JBHSDR010000005.1"/>
</dbReference>
<dbReference type="CDD" id="cd01948">
    <property type="entry name" value="EAL"/>
    <property type="match status" value="1"/>
</dbReference>
<dbReference type="InterPro" id="IPR052155">
    <property type="entry name" value="Biofilm_reg_signaling"/>
</dbReference>
<dbReference type="InterPro" id="IPR035919">
    <property type="entry name" value="EAL_sf"/>
</dbReference>
<feature type="domain" description="PAC" evidence="2">
    <location>
        <begin position="329"/>
        <end position="381"/>
    </location>
</feature>
<feature type="transmembrane region" description="Helical" evidence="1">
    <location>
        <begin position="137"/>
        <end position="155"/>
    </location>
</feature>
<dbReference type="InterPro" id="IPR000014">
    <property type="entry name" value="PAS"/>
</dbReference>
<keyword evidence="1" id="KW-1133">Transmembrane helix</keyword>
<feature type="transmembrane region" description="Helical" evidence="1">
    <location>
        <begin position="109"/>
        <end position="131"/>
    </location>
</feature>
<dbReference type="PROSITE" id="PS50883">
    <property type="entry name" value="EAL"/>
    <property type="match status" value="1"/>
</dbReference>
<feature type="transmembrane region" description="Helical" evidence="1">
    <location>
        <begin position="6"/>
        <end position="28"/>
    </location>
</feature>
<dbReference type="Gene3D" id="3.30.70.270">
    <property type="match status" value="1"/>
</dbReference>
<dbReference type="PANTHER" id="PTHR44757">
    <property type="entry name" value="DIGUANYLATE CYCLASE DGCP"/>
    <property type="match status" value="1"/>
</dbReference>
<dbReference type="CDD" id="cd01949">
    <property type="entry name" value="GGDEF"/>
    <property type="match status" value="1"/>
</dbReference>
<feature type="transmembrane region" description="Helical" evidence="1">
    <location>
        <begin position="40"/>
        <end position="65"/>
    </location>
</feature>
<gene>
    <name evidence="6" type="ORF">ACFO0A_07935</name>
</gene>
<keyword evidence="1" id="KW-0472">Membrane</keyword>
<dbReference type="Pfam" id="PF00990">
    <property type="entry name" value="GGDEF"/>
    <property type="match status" value="1"/>
</dbReference>
<keyword evidence="1" id="KW-0812">Transmembrane</keyword>
<dbReference type="SUPFAM" id="SSF55785">
    <property type="entry name" value="PYP-like sensor domain (PAS domain)"/>
    <property type="match status" value="1"/>
</dbReference>
<dbReference type="InterPro" id="IPR000700">
    <property type="entry name" value="PAS-assoc_C"/>
</dbReference>
<feature type="transmembrane region" description="Helical" evidence="1">
    <location>
        <begin position="208"/>
        <end position="229"/>
    </location>
</feature>
<feature type="domain" description="EAL" evidence="3">
    <location>
        <begin position="552"/>
        <end position="809"/>
    </location>
</feature>
<dbReference type="InterPro" id="IPR001633">
    <property type="entry name" value="EAL_dom"/>
</dbReference>
<proteinExistence type="predicted"/>
<evidence type="ECO:0000259" key="2">
    <source>
        <dbReference type="PROSITE" id="PS50113"/>
    </source>
</evidence>
<dbReference type="Gene3D" id="3.20.20.450">
    <property type="entry name" value="EAL domain"/>
    <property type="match status" value="1"/>
</dbReference>
<feature type="domain" description="MHYT" evidence="5">
    <location>
        <begin position="5"/>
        <end position="191"/>
    </location>
</feature>
<dbReference type="NCBIfam" id="TIGR00229">
    <property type="entry name" value="sensory_box"/>
    <property type="match status" value="1"/>
</dbReference>
<dbReference type="InterPro" id="IPR029787">
    <property type="entry name" value="Nucleotide_cyclase"/>
</dbReference>
<comment type="caution">
    <text evidence="6">The sequence shown here is derived from an EMBL/GenBank/DDBJ whole genome shotgun (WGS) entry which is preliminary data.</text>
</comment>
<dbReference type="EMBL" id="JBHSDR010000005">
    <property type="protein sequence ID" value="MFC4294985.1"/>
    <property type="molecule type" value="Genomic_DNA"/>
</dbReference>
<evidence type="ECO:0000259" key="5">
    <source>
        <dbReference type="PROSITE" id="PS50924"/>
    </source>
</evidence>
<dbReference type="Proteomes" id="UP001595828">
    <property type="component" value="Unassembled WGS sequence"/>
</dbReference>
<dbReference type="InterPro" id="IPR000160">
    <property type="entry name" value="GGDEF_dom"/>
</dbReference>
<dbReference type="SMART" id="SM00267">
    <property type="entry name" value="GGDEF"/>
    <property type="match status" value="1"/>
</dbReference>
<dbReference type="Gene3D" id="3.30.450.20">
    <property type="entry name" value="PAS domain"/>
    <property type="match status" value="1"/>
</dbReference>
<feature type="transmembrane region" description="Helical" evidence="1">
    <location>
        <begin position="167"/>
        <end position="188"/>
    </location>
</feature>
<dbReference type="Pfam" id="PF08447">
    <property type="entry name" value="PAS_3"/>
    <property type="match status" value="1"/>
</dbReference>
<dbReference type="InterPro" id="IPR043128">
    <property type="entry name" value="Rev_trsase/Diguanyl_cyclase"/>
</dbReference>
<evidence type="ECO:0000313" key="6">
    <source>
        <dbReference type="EMBL" id="MFC4294985.1"/>
    </source>
</evidence>
<dbReference type="SUPFAM" id="SSF141868">
    <property type="entry name" value="EAL domain-like"/>
    <property type="match status" value="1"/>
</dbReference>
<dbReference type="SMART" id="SM00052">
    <property type="entry name" value="EAL"/>
    <property type="match status" value="1"/>
</dbReference>
<dbReference type="PROSITE" id="PS50924">
    <property type="entry name" value="MHYT"/>
    <property type="match status" value="1"/>
</dbReference>
<dbReference type="NCBIfam" id="TIGR00254">
    <property type="entry name" value="GGDEF"/>
    <property type="match status" value="1"/>
</dbReference>
<sequence>MIFDHDLALLALSVFIGLLSSVTGLILLERSAIRSNCWRPGWLALAGLVTGVGIWTTHFTAMLGYRPATSMGFEPRSALLAVVLAVVFSTAGFAITFSSRAASASLGGLTVGLGAVAANYVEATSLTFAGIVKLDPLSVGVSTVVGIALGAAAVVTSQKRVGAQFPIISGVLLCSAILGVHFLSLLATTLNPSALPASDPNLLALQDVSALVIQAVILIILIALSVAYYDGRFARHTSADKLRLTGVIKALRESEERYRLAARVTSDVIWDWDHATGTIAWGEGIATLGYPVPLLDTSVEWWSDRVDPRDRERVNKSLERTLAGPSSHWENDYRFLKKDGTYADIQARAHIVRDAQGKPVHTVGAMIEITDRKRGEEALRWAAQHDPLTKLPNRTLFSERLQELVQREAARRSATLVLLDVDHFKVVNDTLGHAAGDALLCHITEQLLASAPADAMVARLGGDEFAVILIEQSPHPLNQMHGMIEAARLPLFFEGRQVEASVSAGVATWPGDGAIPSELLKSADLALYAAKAEGRATVRRFVPEMRTAIEKRAKMLSDARQALNDASVVPFYQPKIDLSTGQLTGFEALLRWHHSAHGLQSPAKIAAAFEDMELSALLTERMVSRVLADMKLWLETGVGFGSVAINGSAADFRRGDFGDRLLEGLHRADIPPSLLELEVTETVFVGQIAEQVERTLKLVSSAGMTVALDDFGTGYASLTHLRQFPVDVIKIDQSFVTQLTGADDDEDAAITRAVISLGQSLGIKCVAEGIETLAQFDQVRRYGCDMGQGFLFSRPLAASRLPALVKSVGAPGYLSGLHPPRLSLVNRVTPSSDR</sequence>
<dbReference type="InterPro" id="IPR001610">
    <property type="entry name" value="PAC"/>
</dbReference>
<dbReference type="Pfam" id="PF00563">
    <property type="entry name" value="EAL"/>
    <property type="match status" value="1"/>
</dbReference>
<protein>
    <submittedName>
        <fullName evidence="6">EAL domain-containing protein</fullName>
    </submittedName>
</protein>
<evidence type="ECO:0000256" key="1">
    <source>
        <dbReference type="PROSITE-ProRule" id="PRU00244"/>
    </source>
</evidence>
<evidence type="ECO:0000259" key="3">
    <source>
        <dbReference type="PROSITE" id="PS50883"/>
    </source>
</evidence>
<reference evidence="7" key="1">
    <citation type="journal article" date="2019" name="Int. J. Syst. Evol. Microbiol.">
        <title>The Global Catalogue of Microorganisms (GCM) 10K type strain sequencing project: providing services to taxonomists for standard genome sequencing and annotation.</title>
        <authorList>
            <consortium name="The Broad Institute Genomics Platform"/>
            <consortium name="The Broad Institute Genome Sequencing Center for Infectious Disease"/>
            <person name="Wu L."/>
            <person name="Ma J."/>
        </authorList>
    </citation>
    <scope>NUCLEOTIDE SEQUENCE [LARGE SCALE GENOMIC DNA]</scope>
    <source>
        <strain evidence="7">CGMCC 1.12989</strain>
    </source>
</reference>
<feature type="domain" description="GGDEF" evidence="4">
    <location>
        <begin position="412"/>
        <end position="543"/>
    </location>
</feature>
<organism evidence="6 7">
    <name type="scientific">Novosphingobium tardum</name>
    <dbReference type="NCBI Taxonomy" id="1538021"/>
    <lineage>
        <taxon>Bacteria</taxon>
        <taxon>Pseudomonadati</taxon>
        <taxon>Pseudomonadota</taxon>
        <taxon>Alphaproteobacteria</taxon>
        <taxon>Sphingomonadales</taxon>
        <taxon>Sphingomonadaceae</taxon>
        <taxon>Novosphingobium</taxon>
    </lineage>
</organism>
<evidence type="ECO:0000259" key="4">
    <source>
        <dbReference type="PROSITE" id="PS50887"/>
    </source>
</evidence>
<dbReference type="Pfam" id="PF03707">
    <property type="entry name" value="MHYT"/>
    <property type="match status" value="1"/>
</dbReference>
<dbReference type="PROSITE" id="PS50887">
    <property type="entry name" value="GGDEF"/>
    <property type="match status" value="1"/>
</dbReference>
<evidence type="ECO:0000313" key="7">
    <source>
        <dbReference type="Proteomes" id="UP001595828"/>
    </source>
</evidence>
<dbReference type="InterPro" id="IPR035965">
    <property type="entry name" value="PAS-like_dom_sf"/>
</dbReference>
<dbReference type="SMART" id="SM00086">
    <property type="entry name" value="PAC"/>
    <property type="match status" value="1"/>
</dbReference>
<dbReference type="PROSITE" id="PS50113">
    <property type="entry name" value="PAC"/>
    <property type="match status" value="1"/>
</dbReference>
<dbReference type="CDD" id="cd00130">
    <property type="entry name" value="PAS"/>
    <property type="match status" value="1"/>
</dbReference>
<dbReference type="PANTHER" id="PTHR44757:SF2">
    <property type="entry name" value="BIOFILM ARCHITECTURE MAINTENANCE PROTEIN MBAA"/>
    <property type="match status" value="1"/>
</dbReference>
<name>A0ABV8RQX8_9SPHN</name>
<dbReference type="InterPro" id="IPR013655">
    <property type="entry name" value="PAS_fold_3"/>
</dbReference>
<dbReference type="InterPro" id="IPR005330">
    <property type="entry name" value="MHYT_dom"/>
</dbReference>
<keyword evidence="7" id="KW-1185">Reference proteome</keyword>
<feature type="transmembrane region" description="Helical" evidence="1">
    <location>
        <begin position="77"/>
        <end position="97"/>
    </location>
</feature>
<dbReference type="SUPFAM" id="SSF55073">
    <property type="entry name" value="Nucleotide cyclase"/>
    <property type="match status" value="1"/>
</dbReference>
<accession>A0ABV8RQX8</accession>